<keyword evidence="6" id="KW-0804">Transcription</keyword>
<comment type="similarity">
    <text evidence="2">Belongs to the ARR-like family.</text>
</comment>
<evidence type="ECO:0000256" key="5">
    <source>
        <dbReference type="ARBA" id="ARBA00023108"/>
    </source>
</evidence>
<dbReference type="GO" id="GO:0048511">
    <property type="term" value="P:rhythmic process"/>
    <property type="evidence" value="ECO:0007669"/>
    <property type="project" value="UniProtKB-KW"/>
</dbReference>
<dbReference type="Pfam" id="PF06203">
    <property type="entry name" value="CCT"/>
    <property type="match status" value="1"/>
</dbReference>
<keyword evidence="4" id="KW-0805">Transcription regulation</keyword>
<feature type="compositionally biased region" description="Polar residues" evidence="10">
    <location>
        <begin position="179"/>
        <end position="199"/>
    </location>
</feature>
<evidence type="ECO:0008006" key="15">
    <source>
        <dbReference type="Google" id="ProtNLM"/>
    </source>
</evidence>
<dbReference type="PANTHER" id="PTHR43874:SF95">
    <property type="entry name" value="TWO-COMPONENT RESPONSE REGULATOR-LIKE APRR5"/>
    <property type="match status" value="1"/>
</dbReference>
<dbReference type="PANTHER" id="PTHR43874">
    <property type="entry name" value="TWO-COMPONENT RESPONSE REGULATOR"/>
    <property type="match status" value="1"/>
</dbReference>
<organism evidence="13 14">
    <name type="scientific">Liquidambar formosana</name>
    <name type="common">Formosan gum</name>
    <dbReference type="NCBI Taxonomy" id="63359"/>
    <lineage>
        <taxon>Eukaryota</taxon>
        <taxon>Viridiplantae</taxon>
        <taxon>Streptophyta</taxon>
        <taxon>Embryophyta</taxon>
        <taxon>Tracheophyta</taxon>
        <taxon>Spermatophyta</taxon>
        <taxon>Magnoliopsida</taxon>
        <taxon>eudicotyledons</taxon>
        <taxon>Gunneridae</taxon>
        <taxon>Pentapetalae</taxon>
        <taxon>Saxifragales</taxon>
        <taxon>Altingiaceae</taxon>
        <taxon>Liquidambar</taxon>
    </lineage>
</organism>
<dbReference type="InterPro" id="IPR011006">
    <property type="entry name" value="CheY-like_superfamily"/>
</dbReference>
<protein>
    <recommendedName>
        <fullName evidence="15">Two-component response regulator-like APRR5</fullName>
    </recommendedName>
</protein>
<evidence type="ECO:0000256" key="3">
    <source>
        <dbReference type="ARBA" id="ARBA00023012"/>
    </source>
</evidence>
<feature type="domain" description="CCT" evidence="12">
    <location>
        <begin position="627"/>
        <end position="669"/>
    </location>
</feature>
<name>A0AAP0X800_LIQFO</name>
<comment type="caution">
    <text evidence="13">The sequence shown here is derived from an EMBL/GenBank/DDBJ whole genome shotgun (WGS) entry which is preliminary data.</text>
</comment>
<gene>
    <name evidence="13" type="ORF">L1049_021093</name>
</gene>
<dbReference type="GO" id="GO:0009736">
    <property type="term" value="P:cytokinin-activated signaling pathway"/>
    <property type="evidence" value="ECO:0007669"/>
    <property type="project" value="InterPro"/>
</dbReference>
<evidence type="ECO:0000256" key="8">
    <source>
        <dbReference type="PROSITE-ProRule" id="PRU00169"/>
    </source>
</evidence>
<feature type="region of interest" description="Disordered" evidence="10">
    <location>
        <begin position="669"/>
        <end position="689"/>
    </location>
</feature>
<feature type="region of interest" description="Disordered" evidence="10">
    <location>
        <begin position="166"/>
        <end position="200"/>
    </location>
</feature>
<evidence type="ECO:0000259" key="11">
    <source>
        <dbReference type="PROSITE" id="PS50110"/>
    </source>
</evidence>
<dbReference type="PROSITE" id="PS50110">
    <property type="entry name" value="RESPONSE_REGULATORY"/>
    <property type="match status" value="1"/>
</dbReference>
<keyword evidence="7 9" id="KW-0539">Nucleus</keyword>
<dbReference type="PROSITE" id="PS51017">
    <property type="entry name" value="CCT"/>
    <property type="match status" value="1"/>
</dbReference>
<evidence type="ECO:0000313" key="14">
    <source>
        <dbReference type="Proteomes" id="UP001415857"/>
    </source>
</evidence>
<dbReference type="GO" id="GO:0005634">
    <property type="term" value="C:nucleus"/>
    <property type="evidence" value="ECO:0007669"/>
    <property type="project" value="UniProtKB-SubCell"/>
</dbReference>
<keyword evidence="14" id="KW-1185">Reference proteome</keyword>
<dbReference type="SMART" id="SM00448">
    <property type="entry name" value="REC"/>
    <property type="match status" value="1"/>
</dbReference>
<reference evidence="13 14" key="1">
    <citation type="journal article" date="2024" name="Plant J.">
        <title>Genome sequences and population genomics reveal climatic adaptation and genomic divergence between two closely related sweetgum species.</title>
        <authorList>
            <person name="Xu W.Q."/>
            <person name="Ren C.Q."/>
            <person name="Zhang X.Y."/>
            <person name="Comes H.P."/>
            <person name="Liu X.H."/>
            <person name="Li Y.G."/>
            <person name="Kettle C.J."/>
            <person name="Jalonen R."/>
            <person name="Gaisberger H."/>
            <person name="Ma Y.Z."/>
            <person name="Qiu Y.X."/>
        </authorList>
    </citation>
    <scope>NUCLEOTIDE SEQUENCE [LARGE SCALE GENOMIC DNA]</scope>
    <source>
        <strain evidence="13">Hangzhou</strain>
    </source>
</reference>
<evidence type="ECO:0000256" key="4">
    <source>
        <dbReference type="ARBA" id="ARBA00023015"/>
    </source>
</evidence>
<accession>A0AAP0X800</accession>
<keyword evidence="5" id="KW-0090">Biological rhythms</keyword>
<feature type="compositionally biased region" description="Basic and acidic residues" evidence="10">
    <location>
        <begin position="410"/>
        <end position="420"/>
    </location>
</feature>
<feature type="compositionally biased region" description="Polar residues" evidence="10">
    <location>
        <begin position="534"/>
        <end position="546"/>
    </location>
</feature>
<keyword evidence="3" id="KW-0902">Two-component regulatory system</keyword>
<dbReference type="InterPro" id="IPR010402">
    <property type="entry name" value="CCT_domain"/>
</dbReference>
<evidence type="ECO:0000313" key="13">
    <source>
        <dbReference type="EMBL" id="KAK9293107.1"/>
    </source>
</evidence>
<proteinExistence type="inferred from homology"/>
<dbReference type="AlphaFoldDB" id="A0AAP0X800"/>
<dbReference type="EMBL" id="JBBPBK010000001">
    <property type="protein sequence ID" value="KAK9293107.1"/>
    <property type="molecule type" value="Genomic_DNA"/>
</dbReference>
<comment type="subcellular location">
    <subcellularLocation>
        <location evidence="1 9">Nucleus</location>
    </subcellularLocation>
</comment>
<dbReference type="Gene3D" id="3.40.50.2300">
    <property type="match status" value="1"/>
</dbReference>
<feature type="region of interest" description="Disordered" evidence="10">
    <location>
        <begin position="534"/>
        <end position="571"/>
    </location>
</feature>
<evidence type="ECO:0000256" key="9">
    <source>
        <dbReference type="PROSITE-ProRule" id="PRU00357"/>
    </source>
</evidence>
<feature type="compositionally biased region" description="Polar residues" evidence="10">
    <location>
        <begin position="672"/>
        <end position="689"/>
    </location>
</feature>
<dbReference type="SUPFAM" id="SSF52172">
    <property type="entry name" value="CheY-like"/>
    <property type="match status" value="1"/>
</dbReference>
<feature type="compositionally biased region" description="Basic and acidic residues" evidence="10">
    <location>
        <begin position="547"/>
        <end position="561"/>
    </location>
</feature>
<evidence type="ECO:0000259" key="12">
    <source>
        <dbReference type="PROSITE" id="PS51017"/>
    </source>
</evidence>
<dbReference type="Pfam" id="PF00072">
    <property type="entry name" value="Response_reg"/>
    <property type="match status" value="1"/>
</dbReference>
<evidence type="ECO:0000256" key="2">
    <source>
        <dbReference type="ARBA" id="ARBA00010330"/>
    </source>
</evidence>
<evidence type="ECO:0000256" key="10">
    <source>
        <dbReference type="SAM" id="MobiDB-lite"/>
    </source>
</evidence>
<dbReference type="InterPro" id="IPR045279">
    <property type="entry name" value="ARR-like"/>
</dbReference>
<feature type="compositionally biased region" description="Polar residues" evidence="10">
    <location>
        <begin position="400"/>
        <end position="409"/>
    </location>
</feature>
<sequence>MGEVVVSSSEEDLKMECEMETRKDDGCSGGVVMWERFLSRMALRVLLVEADDSTRQIIAALLRKCNYKAVAAVPDGLKAWEVLKGRPNEIDLILTEVELPSICGFSLLTLIMEHDVCKNIPVIMMSKYDTVSMVYKCMLRGAADFLVKPIRRNELKNLWQHVWRRQSSTGGRHGPQDGSVAQQKVEATSENNPASNHSSGYMACIPRNEECIEKGSDAQSSCTKPDLEAESAYMENLHDLSQPEWSKTLVSDMKAQKNEECVELGQRLVIRESEARGSAMSASQDANTMTQCEEVEPENQREDANFTSEACDNNDVFVNSAREAIDLIGAFNNNPKWSYRNSCSDNGTNKFDSSPHLDLSLRRFHPSGFENQVTDERQALNHSNASAFSRYINRPLQPLHPSSTSVCNQQKKDGTNSDKHLSSLLPGYNFDTTCPTLSTQRSVISLATGQSGEAETALPCTQQRVFPAPVPVRGIRFDSLCTGYGLPPIFCTQSGPSPIPSSSSAGQKETSFRANPFHQSHLEMNNSQQLYDSLDQNANNSTNQTTHKQEYKLDSLDDRGRVSPATDRSANSSFCNGAVSHLNSIGCGSMCGSNGNVNAVAVVRSAEESKNEGPFNHEGNSHRSIQREVALNKFRLKRKDRCFEKKVRYESRKKLAEQRPRVKGQFVRQVHTDPSSAENDNYCGNSFDG</sequence>
<evidence type="ECO:0000256" key="1">
    <source>
        <dbReference type="ARBA" id="ARBA00004123"/>
    </source>
</evidence>
<feature type="domain" description="Response regulatory" evidence="11">
    <location>
        <begin position="44"/>
        <end position="163"/>
    </location>
</feature>
<dbReference type="Proteomes" id="UP001415857">
    <property type="component" value="Unassembled WGS sequence"/>
</dbReference>
<dbReference type="GO" id="GO:0000160">
    <property type="term" value="P:phosphorelay signal transduction system"/>
    <property type="evidence" value="ECO:0007669"/>
    <property type="project" value="UniProtKB-KW"/>
</dbReference>
<feature type="region of interest" description="Disordered" evidence="10">
    <location>
        <begin position="399"/>
        <end position="420"/>
    </location>
</feature>
<evidence type="ECO:0000256" key="6">
    <source>
        <dbReference type="ARBA" id="ARBA00023163"/>
    </source>
</evidence>
<evidence type="ECO:0000256" key="7">
    <source>
        <dbReference type="ARBA" id="ARBA00023242"/>
    </source>
</evidence>
<comment type="caution">
    <text evidence="8">Lacks conserved residue(s) required for the propagation of feature annotation.</text>
</comment>
<dbReference type="InterPro" id="IPR001789">
    <property type="entry name" value="Sig_transdc_resp-reg_receiver"/>
</dbReference>